<evidence type="ECO:0000256" key="11">
    <source>
        <dbReference type="SAM" id="MobiDB-lite"/>
    </source>
</evidence>
<comment type="subcellular location">
    <subcellularLocation>
        <location evidence="1">Membrane</location>
        <topology evidence="1">Single-pass membrane protein</topology>
    </subcellularLocation>
</comment>
<feature type="region of interest" description="Disordered" evidence="11">
    <location>
        <begin position="1863"/>
        <end position="1890"/>
    </location>
</feature>
<evidence type="ECO:0000256" key="10">
    <source>
        <dbReference type="PROSITE-ProRule" id="PRU10141"/>
    </source>
</evidence>
<comment type="catalytic activity">
    <reaction evidence="8">
        <text>L-threonyl-[protein] + ATP = O-phospho-L-threonyl-[protein] + ADP + H(+)</text>
        <dbReference type="Rhea" id="RHEA:46608"/>
        <dbReference type="Rhea" id="RHEA-COMP:11060"/>
        <dbReference type="Rhea" id="RHEA-COMP:11605"/>
        <dbReference type="ChEBI" id="CHEBI:15378"/>
        <dbReference type="ChEBI" id="CHEBI:30013"/>
        <dbReference type="ChEBI" id="CHEBI:30616"/>
        <dbReference type="ChEBI" id="CHEBI:61977"/>
        <dbReference type="ChEBI" id="CHEBI:456216"/>
        <dbReference type="EC" id="2.7.11.1"/>
    </reaction>
</comment>
<evidence type="ECO:0000256" key="2">
    <source>
        <dbReference type="ARBA" id="ARBA00012513"/>
    </source>
</evidence>
<feature type="region of interest" description="Disordered" evidence="11">
    <location>
        <begin position="727"/>
        <end position="763"/>
    </location>
</feature>
<evidence type="ECO:0000259" key="13">
    <source>
        <dbReference type="PROSITE" id="PS50011"/>
    </source>
</evidence>
<feature type="transmembrane region" description="Helical" evidence="12">
    <location>
        <begin position="1468"/>
        <end position="1488"/>
    </location>
</feature>
<feature type="domain" description="Protein kinase" evidence="13">
    <location>
        <begin position="2047"/>
        <end position="2522"/>
    </location>
</feature>
<feature type="compositionally biased region" description="Low complexity" evidence="11">
    <location>
        <begin position="2621"/>
        <end position="2642"/>
    </location>
</feature>
<feature type="transmembrane region" description="Helical" evidence="12">
    <location>
        <begin position="1437"/>
        <end position="1461"/>
    </location>
</feature>
<dbReference type="OrthoDB" id="4062651at2759"/>
<feature type="compositionally biased region" description="Gly residues" evidence="11">
    <location>
        <begin position="266"/>
        <end position="280"/>
    </location>
</feature>
<dbReference type="SMART" id="SM00220">
    <property type="entry name" value="S_TKc"/>
    <property type="match status" value="1"/>
</dbReference>
<gene>
    <name evidence="15" type="ORF">KFE25_008402</name>
</gene>
<dbReference type="PANTHER" id="PTHR24356">
    <property type="entry name" value="SERINE/THREONINE-PROTEIN KINASE"/>
    <property type="match status" value="1"/>
</dbReference>
<dbReference type="SUPFAM" id="SSF56112">
    <property type="entry name" value="Protein kinase-like (PK-like)"/>
    <property type="match status" value="2"/>
</dbReference>
<dbReference type="PROSITE" id="PS00107">
    <property type="entry name" value="PROTEIN_KINASE_ATP"/>
    <property type="match status" value="1"/>
</dbReference>
<dbReference type="InterPro" id="IPR001054">
    <property type="entry name" value="A/G_cyclase"/>
</dbReference>
<dbReference type="EMBL" id="JAGTXO010000049">
    <property type="protein sequence ID" value="KAG8458605.1"/>
    <property type="molecule type" value="Genomic_DNA"/>
</dbReference>
<keyword evidence="12" id="KW-0812">Transmembrane</keyword>
<evidence type="ECO:0000256" key="9">
    <source>
        <dbReference type="ARBA" id="ARBA00048679"/>
    </source>
</evidence>
<dbReference type="GO" id="GO:0005524">
    <property type="term" value="F:ATP binding"/>
    <property type="evidence" value="ECO:0007669"/>
    <property type="project" value="UniProtKB-UniRule"/>
</dbReference>
<feature type="compositionally biased region" description="Basic and acidic residues" evidence="11">
    <location>
        <begin position="974"/>
        <end position="983"/>
    </location>
</feature>
<evidence type="ECO:0000256" key="5">
    <source>
        <dbReference type="ARBA" id="ARBA00022741"/>
    </source>
</evidence>
<keyword evidence="7 10" id="KW-0067">ATP-binding</keyword>
<keyword evidence="3" id="KW-0723">Serine/threonine-protein kinase</keyword>
<feature type="transmembrane region" description="Helical" evidence="12">
    <location>
        <begin position="1408"/>
        <end position="1431"/>
    </location>
</feature>
<feature type="region of interest" description="Disordered" evidence="11">
    <location>
        <begin position="264"/>
        <end position="283"/>
    </location>
</feature>
<accession>A0A8J5XD50</accession>
<evidence type="ECO:0000313" key="15">
    <source>
        <dbReference type="EMBL" id="KAG8458605.1"/>
    </source>
</evidence>
<feature type="compositionally biased region" description="Gly residues" evidence="11">
    <location>
        <begin position="1707"/>
        <end position="1717"/>
    </location>
</feature>
<dbReference type="PANTHER" id="PTHR24356:SF1">
    <property type="entry name" value="SERINE_THREONINE-PROTEIN KINASE GREATWALL"/>
    <property type="match status" value="1"/>
</dbReference>
<feature type="region of interest" description="Disordered" evidence="11">
    <location>
        <begin position="645"/>
        <end position="665"/>
    </location>
</feature>
<dbReference type="EC" id="2.7.11.1" evidence="2"/>
<dbReference type="InterPro" id="IPR029787">
    <property type="entry name" value="Nucleotide_cyclase"/>
</dbReference>
<keyword evidence="12" id="KW-0472">Membrane</keyword>
<comment type="catalytic activity">
    <reaction evidence="9">
        <text>L-seryl-[protein] + ATP = O-phospho-L-seryl-[protein] + ADP + H(+)</text>
        <dbReference type="Rhea" id="RHEA:17989"/>
        <dbReference type="Rhea" id="RHEA-COMP:9863"/>
        <dbReference type="Rhea" id="RHEA-COMP:11604"/>
        <dbReference type="ChEBI" id="CHEBI:15378"/>
        <dbReference type="ChEBI" id="CHEBI:29999"/>
        <dbReference type="ChEBI" id="CHEBI:30616"/>
        <dbReference type="ChEBI" id="CHEBI:83421"/>
        <dbReference type="ChEBI" id="CHEBI:456216"/>
        <dbReference type="EC" id="2.7.11.1"/>
    </reaction>
</comment>
<reference evidence="15" key="1">
    <citation type="submission" date="2021-05" db="EMBL/GenBank/DDBJ databases">
        <title>The genome of the haptophyte Pavlova lutheri (Diacronema luteri, Pavlovales) - a model for lipid biosynthesis in eukaryotic algae.</title>
        <authorList>
            <person name="Hulatt C.J."/>
            <person name="Posewitz M.C."/>
        </authorList>
    </citation>
    <scope>NUCLEOTIDE SEQUENCE</scope>
    <source>
        <strain evidence="15">NIVA-4/92</strain>
    </source>
</reference>
<feature type="domain" description="Guanylate cyclase" evidence="14">
    <location>
        <begin position="495"/>
        <end position="534"/>
    </location>
</feature>
<feature type="transmembrane region" description="Helical" evidence="12">
    <location>
        <begin position="21"/>
        <end position="40"/>
    </location>
</feature>
<comment type="caution">
    <text evidence="15">The sequence shown here is derived from an EMBL/GenBank/DDBJ whole genome shotgun (WGS) entry which is preliminary data.</text>
</comment>
<keyword evidence="16" id="KW-1185">Reference proteome</keyword>
<keyword evidence="6" id="KW-0418">Kinase</keyword>
<evidence type="ECO:0000256" key="3">
    <source>
        <dbReference type="ARBA" id="ARBA00022527"/>
    </source>
</evidence>
<feature type="region of interest" description="Disordered" evidence="11">
    <location>
        <begin position="1643"/>
        <end position="1662"/>
    </location>
</feature>
<feature type="region of interest" description="Disordered" evidence="11">
    <location>
        <begin position="790"/>
        <end position="811"/>
    </location>
</feature>
<evidence type="ECO:0000256" key="1">
    <source>
        <dbReference type="ARBA" id="ARBA00004167"/>
    </source>
</evidence>
<dbReference type="GO" id="GO:0016020">
    <property type="term" value="C:membrane"/>
    <property type="evidence" value="ECO:0007669"/>
    <property type="project" value="UniProtKB-SubCell"/>
</dbReference>
<feature type="compositionally biased region" description="Low complexity" evidence="11">
    <location>
        <begin position="681"/>
        <end position="702"/>
    </location>
</feature>
<evidence type="ECO:0000256" key="12">
    <source>
        <dbReference type="SAM" id="Phobius"/>
    </source>
</evidence>
<feature type="compositionally biased region" description="Polar residues" evidence="11">
    <location>
        <begin position="2688"/>
        <end position="2713"/>
    </location>
</feature>
<feature type="transmembrane region" description="Helical" evidence="12">
    <location>
        <begin position="99"/>
        <end position="123"/>
    </location>
</feature>
<feature type="region of interest" description="Disordered" evidence="11">
    <location>
        <begin position="587"/>
        <end position="608"/>
    </location>
</feature>
<dbReference type="Gene3D" id="1.10.510.10">
    <property type="entry name" value="Transferase(Phosphotransferase) domain 1"/>
    <property type="match status" value="2"/>
</dbReference>
<feature type="compositionally biased region" description="Polar residues" evidence="11">
    <location>
        <begin position="729"/>
        <end position="742"/>
    </location>
</feature>
<feature type="region of interest" description="Disordered" evidence="11">
    <location>
        <begin position="926"/>
        <end position="988"/>
    </location>
</feature>
<evidence type="ECO:0000256" key="7">
    <source>
        <dbReference type="ARBA" id="ARBA00022840"/>
    </source>
</evidence>
<keyword evidence="12" id="KW-1133">Transmembrane helix</keyword>
<dbReference type="GO" id="GO:0035556">
    <property type="term" value="P:intracellular signal transduction"/>
    <property type="evidence" value="ECO:0007669"/>
    <property type="project" value="InterPro"/>
</dbReference>
<feature type="compositionally biased region" description="Low complexity" evidence="11">
    <location>
        <begin position="2764"/>
        <end position="2798"/>
    </location>
</feature>
<dbReference type="Gene3D" id="3.30.70.1230">
    <property type="entry name" value="Nucleotide cyclase"/>
    <property type="match status" value="1"/>
</dbReference>
<feature type="region of interest" description="Disordered" evidence="11">
    <location>
        <begin position="681"/>
        <end position="703"/>
    </location>
</feature>
<feature type="region of interest" description="Disordered" evidence="11">
    <location>
        <begin position="424"/>
        <end position="447"/>
    </location>
</feature>
<evidence type="ECO:0000256" key="6">
    <source>
        <dbReference type="ARBA" id="ARBA00022777"/>
    </source>
</evidence>
<dbReference type="SUPFAM" id="SSF55073">
    <property type="entry name" value="Nucleotide cyclase"/>
    <property type="match status" value="1"/>
</dbReference>
<dbReference type="InterPro" id="IPR017441">
    <property type="entry name" value="Protein_kinase_ATP_BS"/>
</dbReference>
<proteinExistence type="predicted"/>
<dbReference type="GO" id="GO:0009190">
    <property type="term" value="P:cyclic nucleotide biosynthetic process"/>
    <property type="evidence" value="ECO:0007669"/>
    <property type="project" value="InterPro"/>
</dbReference>
<evidence type="ECO:0000256" key="4">
    <source>
        <dbReference type="ARBA" id="ARBA00022679"/>
    </source>
</evidence>
<feature type="transmembrane region" description="Helical" evidence="12">
    <location>
        <begin position="46"/>
        <end position="67"/>
    </location>
</feature>
<dbReference type="Proteomes" id="UP000751190">
    <property type="component" value="Unassembled WGS sequence"/>
</dbReference>
<sequence>MRAFDDARDEAAFRRRRLRSVPHGFGAAMWLCTAALALSAPLPPRAARAAAAAGIGPRLALLAWLLVDACASAAGGRCRAAVPAAWVARVAYAHHAVGMLGLVCCEGAFGAAGIFLPAVPALVARAALGRPPLLCSESVPLIALSTCAYGAHLLLEAAALGISDALELPRGAAETPSSASVVDALGLWLALALFVGAELAIAISRERAERSFYRVSVDASRARLDMTTVAHKADRLLAATLPPRAYRAVIAQVAARRARAADDALGRGGEGGEGGEGGAAGATADRAADGAAGVHEPLVMEHEFVLVLHCRVHGLHAHFARGREPALAAAEILAELLAHAQRALALHGLTLVQISASAFLASSQARAQLGARDVAHALEAALEIVRAHARLFEPPAHAAAADARRGARESLVDGRRGRASTVDAWRGRELGADRRAGAEQQTLPPTGGSFCIGAGGSAAAPAPVALDDGASDGGGSGSGGSFAIGRAALAPFGTQLCIGVHCGHVVQGFASKRSTSGASFGLWGDAVTAAATLSQHMPAVSRELGGGRPSSGVVLTEQVLALLEGGDRDAPFAFGVRRFADPPLQQQHVQSHGHVPPSGPLPLTTSVGTHAPAHSAALQQLMAELSEVLVVQGALHYLMPRHRAQHAAAEPRGTRPARSASPAPGIRSTLLAFATPGARASASARADGTSMRADSPSPAPADARADIEAGAMAATGARVDASAALPTRMASSLPGSRRTSGAKSDARRARLSEQTPGAAGRRSRLAFARGSWAEQPSLRLQRARWLLHGPDAPSAQHADGGGGGGGGALPAGRARLGAVPPVGGAPWSGVPGVGTARAMRAAERRGSGGDSDGDDDDGESVWLVHALRAHTQSAPRSRCRTSWLVAPSARVAPVAPARATGAQRIESALDWPSNGAGSCAISASASAGSRSSRTAGSHHDSRASTSPLPSARWRAAGARAVREMPPRAASAHAGVEERARGAEHPAVSAPRLVASSTRRATAPVGQRPVLLRAVTAERVKGVTWREDETHMRGVAGGGAAFDRAGVGAQRPASAEASTAPRAPLSHASPRAPASRVPPTACTSPRPSARSDTEPRAHATHGDEHGRPPSASSRTPSISAPSASAHSASTAAAATLAGDDADRQLAAESVLSGREVEVWFVQNVRAWAVLRLPALRGRARVLVLDPHFDHARLRGAMSARIAWVSLGSEAPLAQLAMLLALLACALACAPARACERAPCAPAARRGAARAYVTLHALALALSAGAALVLAAALALGRFAPAWARRACHARCARPLCARAARVGTGSEPAPGATRPVTVGRRAAARAFMRAGAARAAALSNGGVARDGSDDGTNGGLEHGMVRTPLVVARVLRRGSVDDDEPIAPLGAHERGARLWADARATAAALRARLAPAAALACASALLLARALCVALLAERRDFAAGAAARTTALLWAASMLWATVWLPVASTRAHAAAACGCAAAGLGALTGALGGSLGAGGGAGGAAAGWLALGCALGTHAKHASVREAVAFTRRSIERDAYRLEVSEGVRNELALQRSLLPPSFPLTYASLEETDMASYVTGLVAVRLSGEASLYKLLSASDVLTVFTELYALLDELIASTPRCEKASSFGLSSEYLILVHPTRPRGAAHARRGERAPDGSGLTWEGALDRDARDAHGGRATTAPCDPPPALVGARSDGRGGSGSSRARRGGNGSGSGGGSSFVRRSAHFNGGGVALAGGAADGSSAHAADVEGDERALNGALEASLELVSRFERALDGFNERHRVRLRVTVSVLHGMIVRGVLATGARLAFCSWGTPFDRLARADAPTRELGVAVLLTRAQTRLLSRRVKRRLCFARLLLAQRDAQQPSGAGSPAERAPSPRHATPSARAASRVGRSSFAHSCASMLGRTALARAALERLPSGSYAGTDAFGLGAGGAAAQAAASARAVEPGAALPSSSPARGSAGANVGLCAAAAALPDAASGSFRRACLAPPTPALARTDSTATVVSSAPGVCEVEGDEALFVFACVGLGPHTSGRGAEGIGSLHLDYIFGRPLGRGAFSRVRLATSCATGERVAIKTLRRSTLQLEHVQAELKILASLRGRQIVQLLHVIAEPSAIHLVLEYVAGMPLSQLCARHRFVRLPEALVRTVAAQFVLALQTIHALGVLHRDIKPENAILVGAARLKLVDFGLSALLPARTPPNAHAAQAEAVGAHAAQAEAVGPDVDAPSAELAPHAPLRCGASDSAFGALATLQKVMGSTGAHGFARPATAGAAAGAPGLSGGALRVALVGKSVATALEAALSRTAPALDAPEAEGGAGGASVVCSAWQNMRALHDAHGGGTAWQSAVQADALLVSFDELLPELQRVAADPPHAAAPSAQPPPLQPPLQPDARVPIPWLSARTDAPVIAVLQRAQLGLELSVSQLDAALGCAASASAATQPSAPPPAAELAGNSAGTTMAAFDALVLLLAREVIHDYVLLPLSSSGAHAAESCAELVQMLVAARDRRRASARVRRRSASCVPTASHGARASTSSHAASGAAPLGLCANVGGGGGGGGSDGGEDARSPAIGDADTSAAREASARARTASEAPSRALPPIGRELPSPAPQSGADAFGAVPPASSRPARTRGAADGGASARDGASPGSTRVQPWAPPPPPARQPPHGPERRAAPAGSQPHRRRGSAPDFSLAAATSSAKPFASGVQSGVQSGAQSGAQSRAPSAAGASTPGSPGRGQPGWALCARPASARESGATSQPVHLSSGHVPHAARPSEVASASSSGAGDAGDAAQNAHAQRGAAPVAARRVGTPPYMAPEVVRSLDYSVASEYWALGCVIFELVTAERLFDGPTVDAVLERISQRPDRSRTVMAIAHASMELKLLIAQLVAVEKGERLGVDPEDPVREHVFFTMAPPADAFSWEEFE</sequence>
<evidence type="ECO:0000256" key="8">
    <source>
        <dbReference type="ARBA" id="ARBA00047899"/>
    </source>
</evidence>
<dbReference type="GO" id="GO:0004674">
    <property type="term" value="F:protein serine/threonine kinase activity"/>
    <property type="evidence" value="ECO:0007669"/>
    <property type="project" value="UniProtKB-KW"/>
</dbReference>
<protein>
    <recommendedName>
        <fullName evidence="2">non-specific serine/threonine protein kinase</fullName>
        <ecNumber evidence="2">2.7.11.1</ecNumber>
    </recommendedName>
</protein>
<name>A0A8J5XD50_DIALT</name>
<feature type="compositionally biased region" description="Low complexity" evidence="11">
    <location>
        <begin position="926"/>
        <end position="935"/>
    </location>
</feature>
<feature type="compositionally biased region" description="Low complexity" evidence="11">
    <location>
        <begin position="2569"/>
        <end position="2591"/>
    </location>
</feature>
<feature type="compositionally biased region" description="Low complexity" evidence="11">
    <location>
        <begin position="1059"/>
        <end position="1080"/>
    </location>
</feature>
<feature type="region of interest" description="Disordered" evidence="11">
    <location>
        <begin position="1045"/>
        <end position="1134"/>
    </location>
</feature>
<feature type="compositionally biased region" description="Pro residues" evidence="11">
    <location>
        <begin position="2649"/>
        <end position="2661"/>
    </location>
</feature>
<feature type="binding site" evidence="10">
    <location>
        <position position="2076"/>
    </location>
    <ligand>
        <name>ATP</name>
        <dbReference type="ChEBI" id="CHEBI:30616"/>
    </ligand>
</feature>
<evidence type="ECO:0000259" key="14">
    <source>
        <dbReference type="PROSITE" id="PS50125"/>
    </source>
</evidence>
<feature type="compositionally biased region" description="Low complexity" evidence="11">
    <location>
        <begin position="2714"/>
        <end position="2727"/>
    </location>
</feature>
<dbReference type="InterPro" id="IPR050236">
    <property type="entry name" value="Ser_Thr_kinase_AGC"/>
</dbReference>
<feature type="region of interest" description="Disordered" evidence="11">
    <location>
        <begin position="2509"/>
        <end position="2534"/>
    </location>
</feature>
<feature type="compositionally biased region" description="Low complexity" evidence="11">
    <location>
        <begin position="1107"/>
        <end position="1134"/>
    </location>
</feature>
<keyword evidence="5 10" id="KW-0547">Nucleotide-binding</keyword>
<keyword evidence="4" id="KW-0808">Transferase</keyword>
<dbReference type="InterPro" id="IPR011009">
    <property type="entry name" value="Kinase-like_dom_sf"/>
</dbReference>
<evidence type="ECO:0000313" key="16">
    <source>
        <dbReference type="Proteomes" id="UP000751190"/>
    </source>
</evidence>
<feature type="transmembrane region" description="Helical" evidence="12">
    <location>
        <begin position="1252"/>
        <end position="1274"/>
    </location>
</feature>
<feature type="compositionally biased region" description="Basic and acidic residues" evidence="11">
    <location>
        <begin position="425"/>
        <end position="437"/>
    </location>
</feature>
<feature type="region of interest" description="Disordered" evidence="11">
    <location>
        <begin position="2551"/>
        <end position="2798"/>
    </location>
</feature>
<feature type="region of interest" description="Disordered" evidence="11">
    <location>
        <begin position="1671"/>
        <end position="1721"/>
    </location>
</feature>
<dbReference type="PROSITE" id="PS50125">
    <property type="entry name" value="GUANYLATE_CYCLASE_2"/>
    <property type="match status" value="1"/>
</dbReference>
<feature type="compositionally biased region" description="Low complexity" evidence="11">
    <location>
        <begin position="2521"/>
        <end position="2534"/>
    </location>
</feature>
<dbReference type="Pfam" id="PF00069">
    <property type="entry name" value="Pkinase"/>
    <property type="match status" value="2"/>
</dbReference>
<organism evidence="15 16">
    <name type="scientific">Diacronema lutheri</name>
    <name type="common">Unicellular marine alga</name>
    <name type="synonym">Monochrysis lutheri</name>
    <dbReference type="NCBI Taxonomy" id="2081491"/>
    <lineage>
        <taxon>Eukaryota</taxon>
        <taxon>Haptista</taxon>
        <taxon>Haptophyta</taxon>
        <taxon>Pavlovophyceae</taxon>
        <taxon>Pavlovales</taxon>
        <taxon>Pavlovaceae</taxon>
        <taxon>Diacronema</taxon>
    </lineage>
</organism>
<feature type="compositionally biased region" description="Basic and acidic residues" evidence="11">
    <location>
        <begin position="1088"/>
        <end position="1106"/>
    </location>
</feature>
<dbReference type="InterPro" id="IPR000719">
    <property type="entry name" value="Prot_kinase_dom"/>
</dbReference>
<dbReference type="PROSITE" id="PS50011">
    <property type="entry name" value="PROTEIN_KINASE_DOM"/>
    <property type="match status" value="1"/>
</dbReference>
<feature type="compositionally biased region" description="Gly residues" evidence="11">
    <location>
        <begin position="799"/>
        <end position="809"/>
    </location>
</feature>